<dbReference type="RefSeq" id="WP_113975012.1">
    <property type="nucleotide sequence ID" value="NZ_QNRE01000002.1"/>
</dbReference>
<evidence type="ECO:0000256" key="1">
    <source>
        <dbReference type="SAM" id="MobiDB-lite"/>
    </source>
</evidence>
<dbReference type="STRING" id="1210090.GCA_001613185_00023"/>
<dbReference type="Proteomes" id="UP000252586">
    <property type="component" value="Unassembled WGS sequence"/>
</dbReference>
<evidence type="ECO:0000313" key="3">
    <source>
        <dbReference type="EMBL" id="RBO94177.1"/>
    </source>
</evidence>
<feature type="transmembrane region" description="Helical" evidence="2">
    <location>
        <begin position="447"/>
        <end position="471"/>
    </location>
</feature>
<protein>
    <submittedName>
        <fullName evidence="3">Uncharacterized protein DUF4173</fullName>
    </submittedName>
</protein>
<reference evidence="3 4" key="1">
    <citation type="submission" date="2018-06" db="EMBL/GenBank/DDBJ databases">
        <title>Genomic Encyclopedia of Type Strains, Phase IV (KMG-IV): sequencing the most valuable type-strain genomes for metagenomic binning, comparative biology and taxonomic classification.</title>
        <authorList>
            <person name="Goeker M."/>
        </authorList>
    </citation>
    <scope>NUCLEOTIDE SEQUENCE [LARGE SCALE GENOMIC DNA]</scope>
    <source>
        <strain evidence="3 4">DSM 44599</strain>
    </source>
</reference>
<feature type="compositionally biased region" description="Low complexity" evidence="1">
    <location>
        <begin position="24"/>
        <end position="43"/>
    </location>
</feature>
<evidence type="ECO:0000256" key="2">
    <source>
        <dbReference type="SAM" id="Phobius"/>
    </source>
</evidence>
<comment type="caution">
    <text evidence="3">The sequence shown here is derived from an EMBL/GenBank/DDBJ whole genome shotgun (WGS) entry which is preliminary data.</text>
</comment>
<dbReference type="AlphaFoldDB" id="A0A366DVS7"/>
<feature type="transmembrane region" description="Helical" evidence="2">
    <location>
        <begin position="560"/>
        <end position="580"/>
    </location>
</feature>
<keyword evidence="2" id="KW-0812">Transmembrane</keyword>
<feature type="transmembrane region" description="Helical" evidence="2">
    <location>
        <begin position="301"/>
        <end position="318"/>
    </location>
</feature>
<evidence type="ECO:0000313" key="4">
    <source>
        <dbReference type="Proteomes" id="UP000252586"/>
    </source>
</evidence>
<feature type="transmembrane region" description="Helical" evidence="2">
    <location>
        <begin position="491"/>
        <end position="514"/>
    </location>
</feature>
<feature type="transmembrane region" description="Helical" evidence="2">
    <location>
        <begin position="213"/>
        <end position="234"/>
    </location>
</feature>
<dbReference type="OrthoDB" id="9767931at2"/>
<keyword evidence="2" id="KW-1133">Transmembrane helix</keyword>
<accession>A0A366DVS7</accession>
<feature type="transmembrane region" description="Helical" evidence="2">
    <location>
        <begin position="403"/>
        <end position="426"/>
    </location>
</feature>
<feature type="compositionally biased region" description="Gly residues" evidence="1">
    <location>
        <begin position="111"/>
        <end position="125"/>
    </location>
</feature>
<dbReference type="Pfam" id="PF13687">
    <property type="entry name" value="DUF4153"/>
    <property type="match status" value="1"/>
</dbReference>
<feature type="transmembrane region" description="Helical" evidence="2">
    <location>
        <begin position="526"/>
        <end position="548"/>
    </location>
</feature>
<keyword evidence="2" id="KW-0472">Membrane</keyword>
<name>A0A366DVS7_9NOCA</name>
<feature type="region of interest" description="Disordered" evidence="1">
    <location>
        <begin position="1"/>
        <end position="191"/>
    </location>
</feature>
<proteinExistence type="predicted"/>
<feature type="transmembrane region" description="Helical" evidence="2">
    <location>
        <begin position="278"/>
        <end position="295"/>
    </location>
</feature>
<sequence length="677" mass="70539">MGPSTSENPRDGKPVRALATPEQSDGGSDAGESSRASEAAGAEKPSTDSGGAEGPVPSGDPTRPETPEDVPVSRGAGTSDAVEDTARTDEAHGGAQAPGEGVGESARATGRSGGGSANSHGGAGNLGADPVLGASSPTSGESAEEKGASTGAGNTVVGPTGAKSPAGESRATDSDKPSKGPGAAEGVATAGKVSLRKDAPFPAPTYVPRWRRVAYPAVALPGALVAGVVGALVLPWDRPGIGWLLAGIAITAAVFEVDRRARKSARARDSGGQRWRSPRVWWAATALALLAVGTFRAAGWLFALCLIGAALAGSLAIVPRRSAHGIVYDLLAVPLETLTVWPWAWEGVRRQGSTRAARTRRVGLTALATVAVVAVFAPLLGSADATFGALLNRLSPEIGGEVVFRWLVVGGIVVLGCLSCSYLIAGPPPAAGAKTSRSRRALRVSEWAPPVGALTALFAAFVVAQFAALFGGDDYVQRTANLTYAEYARSGFWQLSIVTMLALALILAVLRWGAQDSARDRTWLRGLLGAVTALSLVLVASALGRMWTYQQAYGFTVMRLLVEVFELWLGLVYVLVFAAVLRLRRAWLPRAAVGTALATLLALSILNPERVVADRNIDRWLDGKRLDTHYLGTLTSDSAPALSRLPASMRTEIEQSIRAGQPEDTWQSWNLSRASFR</sequence>
<feature type="transmembrane region" description="Helical" evidence="2">
    <location>
        <begin position="240"/>
        <end position="257"/>
    </location>
</feature>
<organism evidence="3 4">
    <name type="scientific">Nocardia puris</name>
    <dbReference type="NCBI Taxonomy" id="208602"/>
    <lineage>
        <taxon>Bacteria</taxon>
        <taxon>Bacillati</taxon>
        <taxon>Actinomycetota</taxon>
        <taxon>Actinomycetes</taxon>
        <taxon>Mycobacteriales</taxon>
        <taxon>Nocardiaceae</taxon>
        <taxon>Nocardia</taxon>
    </lineage>
</organism>
<dbReference type="EMBL" id="QNRE01000002">
    <property type="protein sequence ID" value="RBO94177.1"/>
    <property type="molecule type" value="Genomic_DNA"/>
</dbReference>
<keyword evidence="4" id="KW-1185">Reference proteome</keyword>
<dbReference type="InterPro" id="IPR025291">
    <property type="entry name" value="DUF4153"/>
</dbReference>
<feature type="transmembrane region" description="Helical" evidence="2">
    <location>
        <begin position="362"/>
        <end position="383"/>
    </location>
</feature>
<gene>
    <name evidence="3" type="ORF">DFR74_102600</name>
</gene>